<reference evidence="11 12" key="2">
    <citation type="submission" date="2018-12" db="EMBL/GenBank/DDBJ databases">
        <title>Simiduia agarivorans gen. nov., sp. nov., a marine, agarolytic bacterium isolated from shallow coastal water from Keelung, Taiwan.</title>
        <authorList>
            <person name="Shieh W.Y."/>
        </authorList>
    </citation>
    <scope>NUCLEOTIDE SEQUENCE [LARGE SCALE GENOMIC DNA]</scope>
    <source>
        <strain evidence="11 12">GTF-13</strain>
    </source>
</reference>
<dbReference type="Pfam" id="PF01554">
    <property type="entry name" value="MatE"/>
    <property type="match status" value="2"/>
</dbReference>
<feature type="transmembrane region" description="Helical" evidence="10">
    <location>
        <begin position="127"/>
        <end position="145"/>
    </location>
</feature>
<gene>
    <name evidence="11" type="ORF">D0544_07255</name>
</gene>
<evidence type="ECO:0000256" key="6">
    <source>
        <dbReference type="ARBA" id="ARBA00022989"/>
    </source>
</evidence>
<evidence type="ECO:0000256" key="10">
    <source>
        <dbReference type="SAM" id="Phobius"/>
    </source>
</evidence>
<evidence type="ECO:0000256" key="8">
    <source>
        <dbReference type="ARBA" id="ARBA00023136"/>
    </source>
</evidence>
<keyword evidence="7" id="KW-0406">Ion transport</keyword>
<evidence type="ECO:0000313" key="11">
    <source>
        <dbReference type="EMBL" id="RRJ84877.1"/>
    </source>
</evidence>
<dbReference type="PANTHER" id="PTHR43298">
    <property type="entry name" value="MULTIDRUG RESISTANCE PROTEIN NORM-RELATED"/>
    <property type="match status" value="1"/>
</dbReference>
<dbReference type="RefSeq" id="WP_125015308.1">
    <property type="nucleotide sequence ID" value="NZ_QWEZ01000001.1"/>
</dbReference>
<evidence type="ECO:0000256" key="5">
    <source>
        <dbReference type="ARBA" id="ARBA00022692"/>
    </source>
</evidence>
<feature type="transmembrane region" description="Helical" evidence="10">
    <location>
        <begin position="86"/>
        <end position="107"/>
    </location>
</feature>
<dbReference type="InterPro" id="IPR048279">
    <property type="entry name" value="MdtK-like"/>
</dbReference>
<keyword evidence="3" id="KW-0050">Antiport</keyword>
<keyword evidence="8 10" id="KW-0472">Membrane</keyword>
<dbReference type="EMBL" id="QWEZ01000001">
    <property type="protein sequence ID" value="RRJ84877.1"/>
    <property type="molecule type" value="Genomic_DNA"/>
</dbReference>
<dbReference type="PIRSF" id="PIRSF006603">
    <property type="entry name" value="DinF"/>
    <property type="match status" value="1"/>
</dbReference>
<feature type="transmembrane region" description="Helical" evidence="10">
    <location>
        <begin position="157"/>
        <end position="181"/>
    </location>
</feature>
<evidence type="ECO:0000256" key="9">
    <source>
        <dbReference type="ARBA" id="ARBA00031636"/>
    </source>
</evidence>
<dbReference type="Proteomes" id="UP000280792">
    <property type="component" value="Unassembled WGS sequence"/>
</dbReference>
<dbReference type="CDD" id="cd13133">
    <property type="entry name" value="MATE_like_7"/>
    <property type="match status" value="1"/>
</dbReference>
<dbReference type="GO" id="GO:0042910">
    <property type="term" value="F:xenobiotic transmembrane transporter activity"/>
    <property type="evidence" value="ECO:0007669"/>
    <property type="project" value="InterPro"/>
</dbReference>
<feature type="transmembrane region" description="Helical" evidence="10">
    <location>
        <begin position="40"/>
        <end position="65"/>
    </location>
</feature>
<dbReference type="GO" id="GO:0006811">
    <property type="term" value="P:monoatomic ion transport"/>
    <property type="evidence" value="ECO:0007669"/>
    <property type="project" value="UniProtKB-KW"/>
</dbReference>
<dbReference type="InterPro" id="IPR002528">
    <property type="entry name" value="MATE_fam"/>
</dbReference>
<keyword evidence="4" id="KW-1003">Cell membrane</keyword>
<dbReference type="NCBIfam" id="TIGR00797">
    <property type="entry name" value="matE"/>
    <property type="match status" value="1"/>
</dbReference>
<dbReference type="InterPro" id="IPR050222">
    <property type="entry name" value="MATE_MdtK"/>
</dbReference>
<reference evidence="11 12" key="1">
    <citation type="submission" date="2018-08" db="EMBL/GenBank/DDBJ databases">
        <authorList>
            <person name="Khan S.A."/>
        </authorList>
    </citation>
    <scope>NUCLEOTIDE SEQUENCE [LARGE SCALE GENOMIC DNA]</scope>
    <source>
        <strain evidence="11 12">GTF-13</strain>
    </source>
</reference>
<feature type="transmembrane region" description="Helical" evidence="10">
    <location>
        <begin position="312"/>
        <end position="330"/>
    </location>
</feature>
<dbReference type="PANTHER" id="PTHR43298:SF2">
    <property type="entry name" value="FMN_FAD EXPORTER YEEO-RELATED"/>
    <property type="match status" value="1"/>
</dbReference>
<organism evidence="11 12">
    <name type="scientific">Aestuariirhabdus litorea</name>
    <dbReference type="NCBI Taxonomy" id="2528527"/>
    <lineage>
        <taxon>Bacteria</taxon>
        <taxon>Pseudomonadati</taxon>
        <taxon>Pseudomonadota</taxon>
        <taxon>Gammaproteobacteria</taxon>
        <taxon>Oceanospirillales</taxon>
        <taxon>Aestuariirhabdaceae</taxon>
        <taxon>Aestuariirhabdus</taxon>
    </lineage>
</organism>
<dbReference type="AlphaFoldDB" id="A0A3P3VRE3"/>
<evidence type="ECO:0000256" key="3">
    <source>
        <dbReference type="ARBA" id="ARBA00022449"/>
    </source>
</evidence>
<dbReference type="GO" id="GO:0005886">
    <property type="term" value="C:plasma membrane"/>
    <property type="evidence" value="ECO:0007669"/>
    <property type="project" value="UniProtKB-SubCell"/>
</dbReference>
<comment type="caution">
    <text evidence="11">The sequence shown here is derived from an EMBL/GenBank/DDBJ whole genome shotgun (WGS) entry which is preliminary data.</text>
</comment>
<accession>A0A3P3VRE3</accession>
<evidence type="ECO:0000256" key="4">
    <source>
        <dbReference type="ARBA" id="ARBA00022475"/>
    </source>
</evidence>
<evidence type="ECO:0000313" key="12">
    <source>
        <dbReference type="Proteomes" id="UP000280792"/>
    </source>
</evidence>
<comment type="subcellular location">
    <subcellularLocation>
        <location evidence="1">Cell inner membrane</location>
        <topology evidence="1">Multi-pass membrane protein</topology>
    </subcellularLocation>
</comment>
<keyword evidence="12" id="KW-1185">Reference proteome</keyword>
<protein>
    <recommendedName>
        <fullName evidence="9">Multidrug-efflux transporter</fullName>
    </recommendedName>
</protein>
<feature type="transmembrane region" description="Helical" evidence="10">
    <location>
        <begin position="12"/>
        <end position="34"/>
    </location>
</feature>
<evidence type="ECO:0000256" key="7">
    <source>
        <dbReference type="ARBA" id="ARBA00023065"/>
    </source>
</evidence>
<feature type="transmembrane region" description="Helical" evidence="10">
    <location>
        <begin position="350"/>
        <end position="373"/>
    </location>
</feature>
<evidence type="ECO:0000256" key="1">
    <source>
        <dbReference type="ARBA" id="ARBA00004429"/>
    </source>
</evidence>
<feature type="transmembrane region" description="Helical" evidence="10">
    <location>
        <begin position="193"/>
        <end position="211"/>
    </location>
</feature>
<keyword evidence="2" id="KW-0813">Transport</keyword>
<name>A0A3P3VRE3_9GAMM</name>
<keyword evidence="6 10" id="KW-1133">Transmembrane helix</keyword>
<sequence>MQPERIRRVSSLALPIMGGMLSQSLLNLVDAAMVGSLGEVALAGVGVGAYINFLAVSMIMGLSSGVQAIVARRVGQGRSDLCAQPLNVGLLCALLIALPISLLFYAFSPWLVALISSEPAVTEVGVAYFDARIMALSAVAMNFSFRGYWNGTHRSSTYLKVILVMHAANILISYALIFGAFGLPRLDAAGAGWGTSIAMVLGSLLYFSITTRKAREHGFLRTLPDRTTLRSVLRLAIPNSLQQMLFALGITLLFWIIARIGTEELAVAHVLINLALFLILPGVGLGMAATTLVSKSLGANEPDEAYRWGWDVVRLAVVVLLVLGIPFWLFPDAVLSLFLHNEAARAIGHLPLQLTAAGMVLDATAIVLTQALLGAGANRTVMRISASVQWLLFLPLAWLLGPVLGYGLSAIWALQLGQRALSSLLFASIWRQRQWISIRI</sequence>
<proteinExistence type="predicted"/>
<evidence type="ECO:0000256" key="2">
    <source>
        <dbReference type="ARBA" id="ARBA00022448"/>
    </source>
</evidence>
<feature type="transmembrane region" description="Helical" evidence="10">
    <location>
        <begin position="270"/>
        <end position="292"/>
    </location>
</feature>
<dbReference type="GO" id="GO:0015297">
    <property type="term" value="F:antiporter activity"/>
    <property type="evidence" value="ECO:0007669"/>
    <property type="project" value="UniProtKB-KW"/>
</dbReference>
<keyword evidence="5 10" id="KW-0812">Transmembrane</keyword>
<feature type="transmembrane region" description="Helical" evidence="10">
    <location>
        <begin position="232"/>
        <end position="258"/>
    </location>
</feature>